<evidence type="ECO:0000313" key="2">
    <source>
        <dbReference type="Proteomes" id="UP000789920"/>
    </source>
</evidence>
<gene>
    <name evidence="1" type="ORF">RPERSI_LOCUS29171</name>
</gene>
<feature type="non-terminal residue" evidence="1">
    <location>
        <position position="1"/>
    </location>
</feature>
<proteinExistence type="predicted"/>
<evidence type="ECO:0000313" key="1">
    <source>
        <dbReference type="EMBL" id="CAG8834350.1"/>
    </source>
</evidence>
<accession>A0ACA9SBC8</accession>
<keyword evidence="2" id="KW-1185">Reference proteome</keyword>
<comment type="caution">
    <text evidence="1">The sequence shown here is derived from an EMBL/GenBank/DDBJ whole genome shotgun (WGS) entry which is preliminary data.</text>
</comment>
<reference evidence="1" key="1">
    <citation type="submission" date="2021-06" db="EMBL/GenBank/DDBJ databases">
        <authorList>
            <person name="Kallberg Y."/>
            <person name="Tangrot J."/>
            <person name="Rosling A."/>
        </authorList>
    </citation>
    <scope>NUCLEOTIDE SEQUENCE</scope>
    <source>
        <strain evidence="1">MA461A</strain>
    </source>
</reference>
<sequence>IIHWRCLHWKSYINHAQTYDKLCKRITNNNPNTIGAFGDG</sequence>
<organism evidence="1 2">
    <name type="scientific">Racocetra persica</name>
    <dbReference type="NCBI Taxonomy" id="160502"/>
    <lineage>
        <taxon>Eukaryota</taxon>
        <taxon>Fungi</taxon>
        <taxon>Fungi incertae sedis</taxon>
        <taxon>Mucoromycota</taxon>
        <taxon>Glomeromycotina</taxon>
        <taxon>Glomeromycetes</taxon>
        <taxon>Diversisporales</taxon>
        <taxon>Gigasporaceae</taxon>
        <taxon>Racocetra</taxon>
    </lineage>
</organism>
<feature type="non-terminal residue" evidence="1">
    <location>
        <position position="40"/>
    </location>
</feature>
<name>A0ACA9SBC8_9GLOM</name>
<dbReference type="Proteomes" id="UP000789920">
    <property type="component" value="Unassembled WGS sequence"/>
</dbReference>
<protein>
    <submittedName>
        <fullName evidence="1">19605_t:CDS:1</fullName>
    </submittedName>
</protein>
<dbReference type="EMBL" id="CAJVQC010108906">
    <property type="protein sequence ID" value="CAG8834350.1"/>
    <property type="molecule type" value="Genomic_DNA"/>
</dbReference>